<dbReference type="EMBL" id="AUPC02000054">
    <property type="protein sequence ID" value="POG76050.1"/>
    <property type="molecule type" value="Genomic_DNA"/>
</dbReference>
<name>A0A2P4QEK5_RHIID</name>
<reference evidence="1 2" key="1">
    <citation type="journal article" date="2013" name="Proc. Natl. Acad. Sci. U.S.A.">
        <title>Genome of an arbuscular mycorrhizal fungus provides insight into the oldest plant symbiosis.</title>
        <authorList>
            <person name="Tisserant E."/>
            <person name="Malbreil M."/>
            <person name="Kuo A."/>
            <person name="Kohler A."/>
            <person name="Symeonidi A."/>
            <person name="Balestrini R."/>
            <person name="Charron P."/>
            <person name="Duensing N."/>
            <person name="Frei Dit Frey N."/>
            <person name="Gianinazzi-Pearson V."/>
            <person name="Gilbert L.B."/>
            <person name="Handa Y."/>
            <person name="Herr J.R."/>
            <person name="Hijri M."/>
            <person name="Koul R."/>
            <person name="Kawaguchi M."/>
            <person name="Krajinski F."/>
            <person name="Lammers P.J."/>
            <person name="Masclaux F.G."/>
            <person name="Murat C."/>
            <person name="Morin E."/>
            <person name="Ndikumana S."/>
            <person name="Pagni M."/>
            <person name="Petitpierre D."/>
            <person name="Requena N."/>
            <person name="Rosikiewicz P."/>
            <person name="Riley R."/>
            <person name="Saito K."/>
            <person name="San Clemente H."/>
            <person name="Shapiro H."/>
            <person name="van Tuinen D."/>
            <person name="Becard G."/>
            <person name="Bonfante P."/>
            <person name="Paszkowski U."/>
            <person name="Shachar-Hill Y.Y."/>
            <person name="Tuskan G.A."/>
            <person name="Young P.W."/>
            <person name="Sanders I.R."/>
            <person name="Henrissat B."/>
            <person name="Rensing S.A."/>
            <person name="Grigoriev I.V."/>
            <person name="Corradi N."/>
            <person name="Roux C."/>
            <person name="Martin F."/>
        </authorList>
    </citation>
    <scope>NUCLEOTIDE SEQUENCE [LARGE SCALE GENOMIC DNA]</scope>
    <source>
        <strain evidence="1 2">DAOM 197198</strain>
    </source>
</reference>
<evidence type="ECO:0000313" key="1">
    <source>
        <dbReference type="EMBL" id="POG76050.1"/>
    </source>
</evidence>
<feature type="non-terminal residue" evidence="1">
    <location>
        <position position="56"/>
    </location>
</feature>
<keyword evidence="2" id="KW-1185">Reference proteome</keyword>
<accession>A0A2P4QEK5</accession>
<sequence>MNYVEILLKILKFHLYPFLEYQIIQDELNYVEILLEKQDNKIHVIFLSLFHFHKKS</sequence>
<comment type="caution">
    <text evidence="1">The sequence shown here is derived from an EMBL/GenBank/DDBJ whole genome shotgun (WGS) entry which is preliminary data.</text>
</comment>
<protein>
    <submittedName>
        <fullName evidence="1">Uncharacterized protein</fullName>
    </submittedName>
</protein>
<organism evidence="1 2">
    <name type="scientific">Rhizophagus irregularis (strain DAOM 181602 / DAOM 197198 / MUCL 43194)</name>
    <name type="common">Arbuscular mycorrhizal fungus</name>
    <name type="synonym">Glomus intraradices</name>
    <dbReference type="NCBI Taxonomy" id="747089"/>
    <lineage>
        <taxon>Eukaryota</taxon>
        <taxon>Fungi</taxon>
        <taxon>Fungi incertae sedis</taxon>
        <taxon>Mucoromycota</taxon>
        <taxon>Glomeromycotina</taxon>
        <taxon>Glomeromycetes</taxon>
        <taxon>Glomerales</taxon>
        <taxon>Glomeraceae</taxon>
        <taxon>Rhizophagus</taxon>
    </lineage>
</organism>
<gene>
    <name evidence="1" type="ORF">GLOIN_2v1559589</name>
</gene>
<evidence type="ECO:0000313" key="2">
    <source>
        <dbReference type="Proteomes" id="UP000018888"/>
    </source>
</evidence>
<dbReference type="Proteomes" id="UP000018888">
    <property type="component" value="Unassembled WGS sequence"/>
</dbReference>
<dbReference type="AlphaFoldDB" id="A0A2P4QEK5"/>
<reference evidence="1 2" key="2">
    <citation type="journal article" date="2018" name="New Phytol.">
        <title>High intraspecific genome diversity in the model arbuscular mycorrhizal symbiont Rhizophagus irregularis.</title>
        <authorList>
            <person name="Chen E.C.H."/>
            <person name="Morin E."/>
            <person name="Beaudet D."/>
            <person name="Noel J."/>
            <person name="Yildirir G."/>
            <person name="Ndikumana S."/>
            <person name="Charron P."/>
            <person name="St-Onge C."/>
            <person name="Giorgi J."/>
            <person name="Kruger M."/>
            <person name="Marton T."/>
            <person name="Ropars J."/>
            <person name="Grigoriev I.V."/>
            <person name="Hainaut M."/>
            <person name="Henrissat B."/>
            <person name="Roux C."/>
            <person name="Martin F."/>
            <person name="Corradi N."/>
        </authorList>
    </citation>
    <scope>NUCLEOTIDE SEQUENCE [LARGE SCALE GENOMIC DNA]</scope>
    <source>
        <strain evidence="1 2">DAOM 197198</strain>
    </source>
</reference>
<proteinExistence type="predicted"/>